<keyword evidence="3" id="KW-1185">Reference proteome</keyword>
<evidence type="ECO:0000256" key="1">
    <source>
        <dbReference type="SAM" id="MobiDB-lite"/>
    </source>
</evidence>
<dbReference type="Proteomes" id="UP001295684">
    <property type="component" value="Unassembled WGS sequence"/>
</dbReference>
<evidence type="ECO:0000313" key="3">
    <source>
        <dbReference type="Proteomes" id="UP001295684"/>
    </source>
</evidence>
<name>A0AAD1XA04_EUPCR</name>
<comment type="caution">
    <text evidence="2">The sequence shown here is derived from an EMBL/GenBank/DDBJ whole genome shotgun (WGS) entry which is preliminary data.</text>
</comment>
<dbReference type="EMBL" id="CAMPGE010007650">
    <property type="protein sequence ID" value="CAI2366565.1"/>
    <property type="molecule type" value="Genomic_DNA"/>
</dbReference>
<feature type="compositionally biased region" description="Basic and acidic residues" evidence="1">
    <location>
        <begin position="220"/>
        <end position="234"/>
    </location>
</feature>
<gene>
    <name evidence="2" type="ORF">ECRASSUSDP1_LOCUS7838</name>
</gene>
<proteinExistence type="predicted"/>
<evidence type="ECO:0000313" key="2">
    <source>
        <dbReference type="EMBL" id="CAI2366565.1"/>
    </source>
</evidence>
<reference evidence="2" key="1">
    <citation type="submission" date="2023-07" db="EMBL/GenBank/DDBJ databases">
        <authorList>
            <consortium name="AG Swart"/>
            <person name="Singh M."/>
            <person name="Singh A."/>
            <person name="Seah K."/>
            <person name="Emmerich C."/>
        </authorList>
    </citation>
    <scope>NUCLEOTIDE SEQUENCE</scope>
    <source>
        <strain evidence="2">DP1</strain>
    </source>
</reference>
<dbReference type="AlphaFoldDB" id="A0AAD1XA04"/>
<accession>A0AAD1XA04</accession>
<feature type="region of interest" description="Disordered" evidence="1">
    <location>
        <begin position="209"/>
        <end position="238"/>
    </location>
</feature>
<organism evidence="2 3">
    <name type="scientific">Euplotes crassus</name>
    <dbReference type="NCBI Taxonomy" id="5936"/>
    <lineage>
        <taxon>Eukaryota</taxon>
        <taxon>Sar</taxon>
        <taxon>Alveolata</taxon>
        <taxon>Ciliophora</taxon>
        <taxon>Intramacronucleata</taxon>
        <taxon>Spirotrichea</taxon>
        <taxon>Hypotrichia</taxon>
        <taxon>Euplotida</taxon>
        <taxon>Euplotidae</taxon>
        <taxon>Moneuplotes</taxon>
    </lineage>
</organism>
<protein>
    <submittedName>
        <fullName evidence="2">Uncharacterized protein</fullName>
    </submittedName>
</protein>
<sequence>MSRTSSHQNLSPKTLAISKSNYLRSRPKRGHFNVYELSGKRRKKIKSRSSKSNFITQLKHNKSTDHQPLEGSHIFVTKICYQTPKNSSEKERKIVWQLKLRSGKITSRTSQTLLPFNPKNPNRIKRQLGARKFSNQQKSSKSTNKFNEMLDRFSPKSKLPNNIHNSRAQKANRFLFSKKVEESRHSTKYYRHSPKKCIKSQCVVWQKPDQDPPLLVPSSKEAEASDTDSTKDTPSDPLVQVPKLQNFRNISEINLKTRNVLFQTHEKTKECSESDRDDSISNNFVPFDFVQSNNHKNDPESLNITDSEAFNSVCDELNFKNIEDCEGYTDRDSEFGLRLHQCLHPKEDPSESDHENTNQEYSLLDRIKSLNFQLF</sequence>